<keyword evidence="2" id="KW-1185">Reference proteome</keyword>
<sequence>MAAPVCCAATGEQASMRMAGAMIAVPLVSLTKGITTFGSSRRNEKFGPSKMCRSWLLYAPACREAETDPAKRMA</sequence>
<name>A0A9X9WZ97_9PROT</name>
<evidence type="ECO:0000313" key="1">
    <source>
        <dbReference type="EMBL" id="MBR0672476.1"/>
    </source>
</evidence>
<evidence type="ECO:0000313" key="2">
    <source>
        <dbReference type="Proteomes" id="UP001138751"/>
    </source>
</evidence>
<proteinExistence type="predicted"/>
<dbReference type="Proteomes" id="UP001138751">
    <property type="component" value="Unassembled WGS sequence"/>
</dbReference>
<reference evidence="1" key="1">
    <citation type="submission" date="2020-01" db="EMBL/GenBank/DDBJ databases">
        <authorList>
            <person name="Rat A."/>
        </authorList>
    </citation>
    <scope>NUCLEOTIDE SEQUENCE</scope>
    <source>
        <strain evidence="1">LMG 31231</strain>
    </source>
</reference>
<organism evidence="1 2">
    <name type="scientific">Neoroseomonas soli</name>
    <dbReference type="NCBI Taxonomy" id="1081025"/>
    <lineage>
        <taxon>Bacteria</taxon>
        <taxon>Pseudomonadati</taxon>
        <taxon>Pseudomonadota</taxon>
        <taxon>Alphaproteobacteria</taxon>
        <taxon>Acetobacterales</taxon>
        <taxon>Acetobacteraceae</taxon>
        <taxon>Neoroseomonas</taxon>
    </lineage>
</organism>
<dbReference type="AlphaFoldDB" id="A0A9X9WZ97"/>
<gene>
    <name evidence="1" type="ORF">GXW76_14945</name>
</gene>
<reference evidence="1" key="2">
    <citation type="journal article" date="2021" name="Syst. Appl. Microbiol.">
        <title>Roseomonas hellenica sp. nov., isolated from roots of wild-growing Alkanna tinctoria.</title>
        <authorList>
            <person name="Rat A."/>
            <person name="Naranjo H.D."/>
            <person name="Lebbe L."/>
            <person name="Cnockaert M."/>
            <person name="Krigas N."/>
            <person name="Grigoriadou K."/>
            <person name="Maloupa E."/>
            <person name="Willems A."/>
        </authorList>
    </citation>
    <scope>NUCLEOTIDE SEQUENCE</scope>
    <source>
        <strain evidence="1">LMG 31231</strain>
    </source>
</reference>
<dbReference type="EMBL" id="JAAEDM010000041">
    <property type="protein sequence ID" value="MBR0672476.1"/>
    <property type="molecule type" value="Genomic_DNA"/>
</dbReference>
<accession>A0A9X9WZ97</accession>
<protein>
    <submittedName>
        <fullName evidence="1">Uncharacterized protein</fullName>
    </submittedName>
</protein>
<dbReference type="RefSeq" id="WP_211862892.1">
    <property type="nucleotide sequence ID" value="NZ_JAAEDM010000041.1"/>
</dbReference>
<comment type="caution">
    <text evidence="1">The sequence shown here is derived from an EMBL/GenBank/DDBJ whole genome shotgun (WGS) entry which is preliminary data.</text>
</comment>